<feature type="region of interest" description="Disordered" evidence="2">
    <location>
        <begin position="397"/>
        <end position="426"/>
    </location>
</feature>
<reference evidence="4 5" key="1">
    <citation type="journal article" date="2021" name="Sci. Rep.">
        <title>The genome of the diatom Chaetoceros tenuissimus carries an ancient integrated fragment of an extant virus.</title>
        <authorList>
            <person name="Hongo Y."/>
            <person name="Kimura K."/>
            <person name="Takaki Y."/>
            <person name="Yoshida Y."/>
            <person name="Baba S."/>
            <person name="Kobayashi G."/>
            <person name="Nagasaki K."/>
            <person name="Hano T."/>
            <person name="Tomaru Y."/>
        </authorList>
    </citation>
    <scope>NUCLEOTIDE SEQUENCE [LARGE SCALE GENOMIC DNA]</scope>
    <source>
        <strain evidence="4 5">NIES-3715</strain>
    </source>
</reference>
<name>A0AAD3DCK5_9STRA</name>
<feature type="region of interest" description="Disordered" evidence="2">
    <location>
        <begin position="99"/>
        <end position="121"/>
    </location>
</feature>
<keyword evidence="1" id="KW-0175">Coiled coil</keyword>
<feature type="chain" id="PRO_5042034397" evidence="3">
    <location>
        <begin position="21"/>
        <end position="426"/>
    </location>
</feature>
<dbReference type="AlphaFoldDB" id="A0AAD3DCK5"/>
<feature type="compositionally biased region" description="Acidic residues" evidence="2">
    <location>
        <begin position="406"/>
        <end position="417"/>
    </location>
</feature>
<organism evidence="4 5">
    <name type="scientific">Chaetoceros tenuissimus</name>
    <dbReference type="NCBI Taxonomy" id="426638"/>
    <lineage>
        <taxon>Eukaryota</taxon>
        <taxon>Sar</taxon>
        <taxon>Stramenopiles</taxon>
        <taxon>Ochrophyta</taxon>
        <taxon>Bacillariophyta</taxon>
        <taxon>Coscinodiscophyceae</taxon>
        <taxon>Chaetocerotophycidae</taxon>
        <taxon>Chaetocerotales</taxon>
        <taxon>Chaetocerotaceae</taxon>
        <taxon>Chaetoceros</taxon>
    </lineage>
</organism>
<sequence length="426" mass="46913">MMNSKRYILLHLLMLSYTDAFYTSLPAAFVPTFNTKLIVKVPEYQTKGVCSTSLMSSIGGNNNDDQDPDDEGLGDFLDPKKAFAESENLKKAREKLSEDALPINFGEDPPENENTNQKSGELLSPSDITFLQSNPYLNVVAKLSPSDLISKFTSTAHPRVQDAVRTTILGLIGTLPKMAFETTTITTGERLASLMFQLQMTGYMFKNAEYRLSLSQSLGIDGDNTALSLDDDEDNLSSGKVKGKIKVRYDTKNLSKPISDKNDDDASDSDEEEPSSLEVEVDAAAYMAELRNEVSKLKEDLSSTRQAKEDAIRKDLLLYIKTLPKQELNTLTNTMSNDVLGAMKGLVNVVMSGIGEGQITADTITEQSGEAMAQLCMWQLVVGYNLRELEVREEMKNALSSAAVQDESEDEDSDDSNIDFKSGGFE</sequence>
<feature type="region of interest" description="Disordered" evidence="2">
    <location>
        <begin position="58"/>
        <end position="77"/>
    </location>
</feature>
<evidence type="ECO:0000256" key="1">
    <source>
        <dbReference type="SAM" id="Coils"/>
    </source>
</evidence>
<dbReference type="EMBL" id="BLLK01000069">
    <property type="protein sequence ID" value="GFH60164.1"/>
    <property type="molecule type" value="Genomic_DNA"/>
</dbReference>
<dbReference type="InterPro" id="IPR008479">
    <property type="entry name" value="DUF760"/>
</dbReference>
<accession>A0AAD3DCK5</accession>
<dbReference type="Proteomes" id="UP001054902">
    <property type="component" value="Unassembled WGS sequence"/>
</dbReference>
<protein>
    <submittedName>
        <fullName evidence="4">Uncharacterized protein</fullName>
    </submittedName>
</protein>
<gene>
    <name evidence="4" type="ORF">CTEN210_16640</name>
</gene>
<keyword evidence="3" id="KW-0732">Signal</keyword>
<feature type="signal peptide" evidence="3">
    <location>
        <begin position="1"/>
        <end position="20"/>
    </location>
</feature>
<feature type="compositionally biased region" description="Acidic residues" evidence="2">
    <location>
        <begin position="64"/>
        <end position="73"/>
    </location>
</feature>
<keyword evidence="5" id="KW-1185">Reference proteome</keyword>
<dbReference type="PANTHER" id="PTHR33598:SF4">
    <property type="entry name" value="OS02G0833400 PROTEIN"/>
    <property type="match status" value="1"/>
</dbReference>
<dbReference type="PANTHER" id="PTHR33598">
    <property type="entry name" value="OS02G0833400 PROTEIN"/>
    <property type="match status" value="1"/>
</dbReference>
<proteinExistence type="predicted"/>
<evidence type="ECO:0000313" key="4">
    <source>
        <dbReference type="EMBL" id="GFH60164.1"/>
    </source>
</evidence>
<evidence type="ECO:0000256" key="3">
    <source>
        <dbReference type="SAM" id="SignalP"/>
    </source>
</evidence>
<feature type="coiled-coil region" evidence="1">
    <location>
        <begin position="287"/>
        <end position="314"/>
    </location>
</feature>
<comment type="caution">
    <text evidence="4">The sequence shown here is derived from an EMBL/GenBank/DDBJ whole genome shotgun (WGS) entry which is preliminary data.</text>
</comment>
<evidence type="ECO:0000256" key="2">
    <source>
        <dbReference type="SAM" id="MobiDB-lite"/>
    </source>
</evidence>
<evidence type="ECO:0000313" key="5">
    <source>
        <dbReference type="Proteomes" id="UP001054902"/>
    </source>
</evidence>
<feature type="region of interest" description="Disordered" evidence="2">
    <location>
        <begin position="254"/>
        <end position="278"/>
    </location>
</feature>
<feature type="compositionally biased region" description="Acidic residues" evidence="2">
    <location>
        <begin position="262"/>
        <end position="278"/>
    </location>
</feature>
<dbReference type="Pfam" id="PF05542">
    <property type="entry name" value="DUF760"/>
    <property type="match status" value="2"/>
</dbReference>